<dbReference type="AlphaFoldDB" id="A0A965GDE1"/>
<keyword evidence="1" id="KW-0472">Membrane</keyword>
<dbReference type="CDD" id="cd11614">
    <property type="entry name" value="SAF_CpaB_FlgA_like"/>
    <property type="match status" value="1"/>
</dbReference>
<feature type="domain" description="SAF" evidence="2">
    <location>
        <begin position="30"/>
        <end position="92"/>
    </location>
</feature>
<keyword evidence="1" id="KW-0812">Transmembrane</keyword>
<evidence type="ECO:0000256" key="1">
    <source>
        <dbReference type="SAM" id="Phobius"/>
    </source>
</evidence>
<protein>
    <recommendedName>
        <fullName evidence="2">SAF domain-containing protein</fullName>
    </recommendedName>
</protein>
<dbReference type="EMBL" id="RFXN01000047">
    <property type="protein sequence ID" value="NBR94023.1"/>
    <property type="molecule type" value="Genomic_DNA"/>
</dbReference>
<dbReference type="SMART" id="SM00858">
    <property type="entry name" value="SAF"/>
    <property type="match status" value="1"/>
</dbReference>
<gene>
    <name evidence="3" type="ORF">EBT44_04205</name>
</gene>
<evidence type="ECO:0000313" key="3">
    <source>
        <dbReference type="EMBL" id="NBR94023.1"/>
    </source>
</evidence>
<comment type="caution">
    <text evidence="3">The sequence shown here is derived from an EMBL/GenBank/DDBJ whole genome shotgun (WGS) entry which is preliminary data.</text>
</comment>
<organism evidence="3 4">
    <name type="scientific">Candidatus Fonsibacter lacus</name>
    <dbReference type="NCBI Taxonomy" id="2576439"/>
    <lineage>
        <taxon>Bacteria</taxon>
        <taxon>Pseudomonadati</taxon>
        <taxon>Pseudomonadota</taxon>
        <taxon>Alphaproteobacteria</taxon>
        <taxon>Candidatus Pelagibacterales</taxon>
        <taxon>Candidatus Pelagibacterales incertae sedis</taxon>
        <taxon>Candidatus Fonsibacter</taxon>
    </lineage>
</organism>
<accession>A0A965GDE1</accession>
<feature type="transmembrane region" description="Helical" evidence="1">
    <location>
        <begin position="6"/>
        <end position="23"/>
    </location>
</feature>
<proteinExistence type="predicted"/>
<dbReference type="Proteomes" id="UP000740727">
    <property type="component" value="Unassembled WGS sequence"/>
</dbReference>
<sequence length="197" mass="21611">MRKKEVIGAVFVIIGVAGMYLSTRDALPKYQYFAATRDLNAGETVAASDFQGIAIDLRAAANYYITANAKFSARRVLRKISKGELIPRDAISSATSPELRKEISFTLPSNKKPIGLKQGDLVDIYFFDVPTEGASEKSVSMLKVYQRIQILSIEKIPGQFNGEANATILLNPEDVSGFLTLLLGKDFWLSKGLDDAL</sequence>
<name>A0A965GDE1_9PROT</name>
<evidence type="ECO:0000313" key="4">
    <source>
        <dbReference type="Proteomes" id="UP000740727"/>
    </source>
</evidence>
<evidence type="ECO:0000259" key="2">
    <source>
        <dbReference type="SMART" id="SM00858"/>
    </source>
</evidence>
<keyword evidence="1" id="KW-1133">Transmembrane helix</keyword>
<dbReference type="InterPro" id="IPR013974">
    <property type="entry name" value="SAF"/>
</dbReference>
<reference evidence="3" key="1">
    <citation type="submission" date="2018-10" db="EMBL/GenBank/DDBJ databases">
        <title>Iterative Subtractive Binning of Freshwater Chronoseries Metagenomes Recovers Nearly Complete Genomes from over Four Hundred Novel Species.</title>
        <authorList>
            <person name="Rodriguez-R L.M."/>
            <person name="Tsementzi D."/>
            <person name="Luo C."/>
            <person name="Konstantinidis K.T."/>
        </authorList>
    </citation>
    <scope>NUCLEOTIDE SEQUENCE</scope>
    <source>
        <strain evidence="3">WB5_2A_028</strain>
    </source>
</reference>